<dbReference type="PANTHER" id="PTHR43744:SF12">
    <property type="entry name" value="ABC TRANSPORTER PERMEASE PROTEIN MG189-RELATED"/>
    <property type="match status" value="1"/>
</dbReference>
<sequence>MATLMDPARIDAAPAPAVPDPPTGRTVGSRVLGGTSQGFVLVWGAMVLFPLLWAVLSSFKSDADIFKSPWSLPSVWHWDNFSRAWSESHIGTYFFNSVIVVCGGVLLTLLLSSAVAYVLARFEFPGSRVLYYVFVGGMVFPGFMALVPLFFVVQNLGLLNTYLGLILVYATHGMSFSVFFLTAFFRTQSKELAEAALVDGCSQWGVLFRIMLPLARPGLVSIGIFQFLGMWNEYLLPLVLNTDESRYLVTQGLANIAVTQGYHSDFSGLFAGLTISILPVLAVYLAFHRQISTGMTAGALK</sequence>
<keyword evidence="2 7" id="KW-0813">Transport</keyword>
<dbReference type="PANTHER" id="PTHR43744">
    <property type="entry name" value="ABC TRANSPORTER PERMEASE PROTEIN MG189-RELATED-RELATED"/>
    <property type="match status" value="1"/>
</dbReference>
<keyword evidence="5 7" id="KW-1133">Transmembrane helix</keyword>
<evidence type="ECO:0000313" key="10">
    <source>
        <dbReference type="Proteomes" id="UP000293342"/>
    </source>
</evidence>
<gene>
    <name evidence="9" type="ORF">E0H75_03675</name>
</gene>
<comment type="caution">
    <text evidence="9">The sequence shown here is derived from an EMBL/GenBank/DDBJ whole genome shotgun (WGS) entry which is preliminary data.</text>
</comment>
<evidence type="ECO:0000256" key="2">
    <source>
        <dbReference type="ARBA" id="ARBA00022448"/>
    </source>
</evidence>
<evidence type="ECO:0000256" key="5">
    <source>
        <dbReference type="ARBA" id="ARBA00022989"/>
    </source>
</evidence>
<dbReference type="CDD" id="cd06261">
    <property type="entry name" value="TM_PBP2"/>
    <property type="match status" value="1"/>
</dbReference>
<comment type="subcellular location">
    <subcellularLocation>
        <location evidence="1 7">Cell membrane</location>
        <topology evidence="1 7">Multi-pass membrane protein</topology>
    </subcellularLocation>
</comment>
<evidence type="ECO:0000259" key="8">
    <source>
        <dbReference type="PROSITE" id="PS50928"/>
    </source>
</evidence>
<keyword evidence="3" id="KW-1003">Cell membrane</keyword>
<evidence type="ECO:0000256" key="6">
    <source>
        <dbReference type="ARBA" id="ARBA00023136"/>
    </source>
</evidence>
<dbReference type="Gene3D" id="1.10.3720.10">
    <property type="entry name" value="MetI-like"/>
    <property type="match status" value="1"/>
</dbReference>
<feature type="transmembrane region" description="Helical" evidence="7">
    <location>
        <begin position="129"/>
        <end position="151"/>
    </location>
</feature>
<proteinExistence type="inferred from homology"/>
<feature type="transmembrane region" description="Helical" evidence="7">
    <location>
        <begin position="93"/>
        <end position="117"/>
    </location>
</feature>
<dbReference type="GO" id="GO:0005886">
    <property type="term" value="C:plasma membrane"/>
    <property type="evidence" value="ECO:0007669"/>
    <property type="project" value="UniProtKB-SubCell"/>
</dbReference>
<dbReference type="Proteomes" id="UP000293342">
    <property type="component" value="Unassembled WGS sequence"/>
</dbReference>
<dbReference type="GO" id="GO:0055085">
    <property type="term" value="P:transmembrane transport"/>
    <property type="evidence" value="ECO:0007669"/>
    <property type="project" value="InterPro"/>
</dbReference>
<organism evidence="9 10">
    <name type="scientific">Kribbella capetownensis</name>
    <dbReference type="NCBI Taxonomy" id="1572659"/>
    <lineage>
        <taxon>Bacteria</taxon>
        <taxon>Bacillati</taxon>
        <taxon>Actinomycetota</taxon>
        <taxon>Actinomycetes</taxon>
        <taxon>Propionibacteriales</taxon>
        <taxon>Kribbellaceae</taxon>
        <taxon>Kribbella</taxon>
    </lineage>
</organism>
<dbReference type="SUPFAM" id="SSF161098">
    <property type="entry name" value="MetI-like"/>
    <property type="match status" value="1"/>
</dbReference>
<dbReference type="InterPro" id="IPR035906">
    <property type="entry name" value="MetI-like_sf"/>
</dbReference>
<keyword evidence="10" id="KW-1185">Reference proteome</keyword>
<feature type="domain" description="ABC transmembrane type-1" evidence="8">
    <location>
        <begin position="94"/>
        <end position="287"/>
    </location>
</feature>
<evidence type="ECO:0000256" key="1">
    <source>
        <dbReference type="ARBA" id="ARBA00004651"/>
    </source>
</evidence>
<dbReference type="Pfam" id="PF00528">
    <property type="entry name" value="BPD_transp_1"/>
    <property type="match status" value="1"/>
</dbReference>
<evidence type="ECO:0000313" key="9">
    <source>
        <dbReference type="EMBL" id="TCC52858.1"/>
    </source>
</evidence>
<feature type="transmembrane region" description="Helical" evidence="7">
    <location>
        <begin position="163"/>
        <end position="185"/>
    </location>
</feature>
<reference evidence="9 10" key="1">
    <citation type="submission" date="2019-02" db="EMBL/GenBank/DDBJ databases">
        <title>Kribbella capetownensis sp. nov. and Kribbella speibonae sp. nov., isolated from soil.</title>
        <authorList>
            <person name="Curtis S.M."/>
            <person name="Norton I."/>
            <person name="Everest G.J."/>
            <person name="Meyers P.R."/>
        </authorList>
    </citation>
    <scope>NUCLEOTIDE SEQUENCE [LARGE SCALE GENOMIC DNA]</scope>
    <source>
        <strain evidence="9 10">YM53</strain>
    </source>
</reference>
<dbReference type="AlphaFoldDB" id="A0A4R0K4W5"/>
<feature type="transmembrane region" description="Helical" evidence="7">
    <location>
        <begin position="206"/>
        <end position="228"/>
    </location>
</feature>
<protein>
    <submittedName>
        <fullName evidence="9">Carbohydrate ABC transporter permease</fullName>
    </submittedName>
</protein>
<feature type="transmembrane region" description="Helical" evidence="7">
    <location>
        <begin position="266"/>
        <end position="287"/>
    </location>
</feature>
<accession>A0A4R0K4W5</accession>
<keyword evidence="4 7" id="KW-0812">Transmembrane</keyword>
<dbReference type="EMBL" id="SJKD01000001">
    <property type="protein sequence ID" value="TCC52858.1"/>
    <property type="molecule type" value="Genomic_DNA"/>
</dbReference>
<name>A0A4R0K4W5_9ACTN</name>
<dbReference type="InterPro" id="IPR000515">
    <property type="entry name" value="MetI-like"/>
</dbReference>
<dbReference type="RefSeq" id="WP_131511590.1">
    <property type="nucleotide sequence ID" value="NZ_SJKD01000001.1"/>
</dbReference>
<evidence type="ECO:0000256" key="3">
    <source>
        <dbReference type="ARBA" id="ARBA00022475"/>
    </source>
</evidence>
<comment type="similarity">
    <text evidence="7">Belongs to the binding-protein-dependent transport system permease family.</text>
</comment>
<evidence type="ECO:0000256" key="7">
    <source>
        <dbReference type="RuleBase" id="RU363032"/>
    </source>
</evidence>
<evidence type="ECO:0000256" key="4">
    <source>
        <dbReference type="ARBA" id="ARBA00022692"/>
    </source>
</evidence>
<feature type="transmembrane region" description="Helical" evidence="7">
    <location>
        <begin position="39"/>
        <end position="59"/>
    </location>
</feature>
<keyword evidence="6 7" id="KW-0472">Membrane</keyword>
<dbReference type="PROSITE" id="PS50928">
    <property type="entry name" value="ABC_TM1"/>
    <property type="match status" value="1"/>
</dbReference>
<dbReference type="OrthoDB" id="9794684at2"/>